<dbReference type="EMBL" id="QHHQ01000005">
    <property type="protein sequence ID" value="RAH99213.1"/>
    <property type="molecule type" value="Genomic_DNA"/>
</dbReference>
<keyword evidence="2" id="KW-1185">Reference proteome</keyword>
<protein>
    <submittedName>
        <fullName evidence="1">Uncharacterized protein</fullName>
    </submittedName>
</protein>
<evidence type="ECO:0000313" key="2">
    <source>
        <dbReference type="Proteomes" id="UP000249590"/>
    </source>
</evidence>
<proteinExistence type="predicted"/>
<name>A0A8B2NQC9_9HYPH</name>
<dbReference type="Proteomes" id="UP000249590">
    <property type="component" value="Unassembled WGS sequence"/>
</dbReference>
<sequence length="102" mass="11060">MANQAAHHEDAAPWLLSAIDSTLTQHIAAGCSRREAAGEVVNDLSQALGTLLGELATSEQDLFNRNAYTGRLTQAAARVAYSREVRRAARVVCAPPHPRRLR</sequence>
<evidence type="ECO:0000313" key="1">
    <source>
        <dbReference type="EMBL" id="RAH99213.1"/>
    </source>
</evidence>
<reference evidence="1 2" key="1">
    <citation type="submission" date="2018-05" db="EMBL/GenBank/DDBJ databases">
        <title>Acuticoccus sediminis sp. nov., isolated from deep-sea sediment of Indian Ocean.</title>
        <authorList>
            <person name="Liu X."/>
            <person name="Lai Q."/>
            <person name="Du Y."/>
            <person name="Sun F."/>
            <person name="Zhang X."/>
            <person name="Wang S."/>
            <person name="Shao Z."/>
        </authorList>
    </citation>
    <scope>NUCLEOTIDE SEQUENCE [LARGE SCALE GENOMIC DNA]</scope>
    <source>
        <strain evidence="1 2">PTG4-2</strain>
    </source>
</reference>
<comment type="caution">
    <text evidence="1">The sequence shown here is derived from an EMBL/GenBank/DDBJ whole genome shotgun (WGS) entry which is preliminary data.</text>
</comment>
<accession>A0A8B2NQC9</accession>
<gene>
    <name evidence="1" type="ORF">DLJ53_21960</name>
</gene>
<dbReference type="AlphaFoldDB" id="A0A8B2NQC9"/>
<organism evidence="1 2">
    <name type="scientific">Acuticoccus sediminis</name>
    <dbReference type="NCBI Taxonomy" id="2184697"/>
    <lineage>
        <taxon>Bacteria</taxon>
        <taxon>Pseudomonadati</taxon>
        <taxon>Pseudomonadota</taxon>
        <taxon>Alphaproteobacteria</taxon>
        <taxon>Hyphomicrobiales</taxon>
        <taxon>Amorphaceae</taxon>
        <taxon>Acuticoccus</taxon>
    </lineage>
</organism>